<evidence type="ECO:0000256" key="2">
    <source>
        <dbReference type="ARBA" id="ARBA00022980"/>
    </source>
</evidence>
<dbReference type="GO" id="GO:0003735">
    <property type="term" value="F:structural constituent of ribosome"/>
    <property type="evidence" value="ECO:0007669"/>
    <property type="project" value="InterPro"/>
</dbReference>
<dbReference type="GO" id="GO:0005763">
    <property type="term" value="C:mitochondrial small ribosomal subunit"/>
    <property type="evidence" value="ECO:0007669"/>
    <property type="project" value="TreeGrafter"/>
</dbReference>
<accession>A0A9W8ZYD9</accession>
<evidence type="ECO:0008006" key="6">
    <source>
        <dbReference type="Google" id="ProtNLM"/>
    </source>
</evidence>
<evidence type="ECO:0000256" key="1">
    <source>
        <dbReference type="ARBA" id="ARBA00006640"/>
    </source>
</evidence>
<dbReference type="AlphaFoldDB" id="A0A9W8ZYD9"/>
<reference evidence="4" key="1">
    <citation type="submission" date="2022-08" db="EMBL/GenBank/DDBJ databases">
        <authorList>
            <consortium name="DOE Joint Genome Institute"/>
            <person name="Min B."/>
            <person name="Riley R."/>
            <person name="Sierra-Patev S."/>
            <person name="Naranjo-Ortiz M."/>
            <person name="Looney B."/>
            <person name="Konkel Z."/>
            <person name="Slot J.C."/>
            <person name="Sakamoto Y."/>
            <person name="Steenwyk J.L."/>
            <person name="Rokas A."/>
            <person name="Carro J."/>
            <person name="Camarero S."/>
            <person name="Ferreira P."/>
            <person name="Molpeceres G."/>
            <person name="Ruiz-Duenas F.J."/>
            <person name="Serrano A."/>
            <person name="Henrissat B."/>
            <person name="Drula E."/>
            <person name="Hughes K.W."/>
            <person name="Mata J.L."/>
            <person name="Ishikawa N.K."/>
            <person name="Vargas-Isla R."/>
            <person name="Ushijima S."/>
            <person name="Smith C.A."/>
            <person name="Ahrendt S."/>
            <person name="Andreopoulos W."/>
            <person name="He G."/>
            <person name="Labutti K."/>
            <person name="Lipzen A."/>
            <person name="Ng V."/>
            <person name="Sandor L."/>
            <person name="Barry K."/>
            <person name="Martinez A.T."/>
            <person name="Xiao Y."/>
            <person name="Gibbons J.G."/>
            <person name="Terashima K."/>
            <person name="Hibbett D.S."/>
            <person name="Grigoriev I.V."/>
        </authorList>
    </citation>
    <scope>NUCLEOTIDE SEQUENCE</scope>
    <source>
        <strain evidence="4">Sp2 HRB7682 ss15</strain>
    </source>
</reference>
<keyword evidence="3" id="KW-0687">Ribonucleoprotein</keyword>
<proteinExistence type="inferred from homology"/>
<dbReference type="PANTHER" id="PTHR41237">
    <property type="entry name" value="37S RIBOSOMAL PROTEIN MRP21, MITOCHONDRIAL"/>
    <property type="match status" value="1"/>
</dbReference>
<evidence type="ECO:0000313" key="4">
    <source>
        <dbReference type="EMBL" id="KAJ4469456.1"/>
    </source>
</evidence>
<dbReference type="Pfam" id="PF01165">
    <property type="entry name" value="Ribosomal_S21"/>
    <property type="match status" value="1"/>
</dbReference>
<comment type="caution">
    <text evidence="4">The sequence shown here is derived from an EMBL/GenBank/DDBJ whole genome shotgun (WGS) entry which is preliminary data.</text>
</comment>
<dbReference type="EMBL" id="JANVFS010000035">
    <property type="protein sequence ID" value="KAJ4469456.1"/>
    <property type="molecule type" value="Genomic_DNA"/>
</dbReference>
<keyword evidence="2" id="KW-0689">Ribosomal protein</keyword>
<gene>
    <name evidence="4" type="ORF">C8J55DRAFT_564529</name>
</gene>
<evidence type="ECO:0000256" key="3">
    <source>
        <dbReference type="ARBA" id="ARBA00023274"/>
    </source>
</evidence>
<name>A0A9W8ZYD9_9AGAR</name>
<dbReference type="GO" id="GO:0070124">
    <property type="term" value="P:mitochondrial translational initiation"/>
    <property type="evidence" value="ECO:0007669"/>
    <property type="project" value="TreeGrafter"/>
</dbReference>
<reference evidence="4" key="2">
    <citation type="journal article" date="2023" name="Proc. Natl. Acad. Sci. U.S.A.">
        <title>A global phylogenomic analysis of the shiitake genus Lentinula.</title>
        <authorList>
            <person name="Sierra-Patev S."/>
            <person name="Min B."/>
            <person name="Naranjo-Ortiz M."/>
            <person name="Looney B."/>
            <person name="Konkel Z."/>
            <person name="Slot J.C."/>
            <person name="Sakamoto Y."/>
            <person name="Steenwyk J.L."/>
            <person name="Rokas A."/>
            <person name="Carro J."/>
            <person name="Camarero S."/>
            <person name="Ferreira P."/>
            <person name="Molpeceres G."/>
            <person name="Ruiz-Duenas F.J."/>
            <person name="Serrano A."/>
            <person name="Henrissat B."/>
            <person name="Drula E."/>
            <person name="Hughes K.W."/>
            <person name="Mata J.L."/>
            <person name="Ishikawa N.K."/>
            <person name="Vargas-Isla R."/>
            <person name="Ushijima S."/>
            <person name="Smith C.A."/>
            <person name="Donoghue J."/>
            <person name="Ahrendt S."/>
            <person name="Andreopoulos W."/>
            <person name="He G."/>
            <person name="LaButti K."/>
            <person name="Lipzen A."/>
            <person name="Ng V."/>
            <person name="Riley R."/>
            <person name="Sandor L."/>
            <person name="Barry K."/>
            <person name="Martinez A.T."/>
            <person name="Xiao Y."/>
            <person name="Gibbons J.G."/>
            <person name="Terashima K."/>
            <person name="Grigoriev I.V."/>
            <person name="Hibbett D."/>
        </authorList>
    </citation>
    <scope>NUCLEOTIDE SEQUENCE</scope>
    <source>
        <strain evidence="4">Sp2 HRB7682 ss15</strain>
    </source>
</reference>
<dbReference type="InterPro" id="IPR001911">
    <property type="entry name" value="Ribosomal_bS21"/>
</dbReference>
<sequence length="176" mass="20360">MSFFRIFSSRLAPSLIPKRASESLNRFYTAPATPTFNSRSRSRDAETWKPIENSMMNVHDKLSHVVSSRVLSTPAEIWAENSHVTRMSIAEAGLVNNNPYIGRSANVKDGDLADALRRLDMILARNKVRKQLKLAERHEKKGPKRRRLESERWRRLFAHEVRKNVQLVTKIRRRGA</sequence>
<dbReference type="PANTHER" id="PTHR41237:SF1">
    <property type="entry name" value="SMALL RIBOSOMAL SUBUNIT PROTEIN BS21M"/>
    <property type="match status" value="1"/>
</dbReference>
<dbReference type="InterPro" id="IPR052837">
    <property type="entry name" value="Mitoribosomal_bS21"/>
</dbReference>
<comment type="similarity">
    <text evidence="1">Belongs to the bacterial ribosomal protein bS21 family.</text>
</comment>
<protein>
    <recommendedName>
        <fullName evidence="6">Ribosomal protein S21</fullName>
    </recommendedName>
</protein>
<evidence type="ECO:0000313" key="5">
    <source>
        <dbReference type="Proteomes" id="UP001150238"/>
    </source>
</evidence>
<organism evidence="4 5">
    <name type="scientific">Lentinula lateritia</name>
    <dbReference type="NCBI Taxonomy" id="40482"/>
    <lineage>
        <taxon>Eukaryota</taxon>
        <taxon>Fungi</taxon>
        <taxon>Dikarya</taxon>
        <taxon>Basidiomycota</taxon>
        <taxon>Agaricomycotina</taxon>
        <taxon>Agaricomycetes</taxon>
        <taxon>Agaricomycetidae</taxon>
        <taxon>Agaricales</taxon>
        <taxon>Marasmiineae</taxon>
        <taxon>Omphalotaceae</taxon>
        <taxon>Lentinula</taxon>
    </lineage>
</organism>
<dbReference type="Proteomes" id="UP001150238">
    <property type="component" value="Unassembled WGS sequence"/>
</dbReference>